<dbReference type="Pfam" id="PF04500">
    <property type="entry name" value="FLYWCH"/>
    <property type="match status" value="1"/>
</dbReference>
<dbReference type="InterPro" id="IPR007588">
    <property type="entry name" value="Znf_FLYWCH"/>
</dbReference>
<feature type="domain" description="FLYWCH-type" evidence="4">
    <location>
        <begin position="7"/>
        <end position="69"/>
    </location>
</feature>
<dbReference type="AlphaFoldDB" id="A0A922M7I6"/>
<accession>A0A922M7I6</accession>
<evidence type="ECO:0000313" key="5">
    <source>
        <dbReference type="EMBL" id="KAH9631451.1"/>
    </source>
</evidence>
<dbReference type="Proteomes" id="UP000814243">
    <property type="component" value="Unassembled WGS sequence"/>
</dbReference>
<evidence type="ECO:0000256" key="3">
    <source>
        <dbReference type="ARBA" id="ARBA00022833"/>
    </source>
</evidence>
<name>A0A922M7I6_SPOEX</name>
<comment type="caution">
    <text evidence="5">The sequence shown here is derived from an EMBL/GenBank/DDBJ whole genome shotgun (WGS) entry which is preliminary data.</text>
</comment>
<keyword evidence="3" id="KW-0862">Zinc</keyword>
<keyword evidence="1" id="KW-0479">Metal-binding</keyword>
<dbReference type="GO" id="GO:0008270">
    <property type="term" value="F:zinc ion binding"/>
    <property type="evidence" value="ECO:0007669"/>
    <property type="project" value="UniProtKB-KW"/>
</dbReference>
<protein>
    <recommendedName>
        <fullName evidence="4">FLYWCH-type domain-containing protein</fullName>
    </recommendedName>
</protein>
<proteinExistence type="predicted"/>
<evidence type="ECO:0000256" key="2">
    <source>
        <dbReference type="ARBA" id="ARBA00022771"/>
    </source>
</evidence>
<reference evidence="5" key="1">
    <citation type="journal article" date="2021" name="G3 (Bethesda)">
        <title>Genome and transcriptome analysis of the beet armyworm Spodoptera exigua reveals targets for pest control. .</title>
        <authorList>
            <person name="Simon S."/>
            <person name="Breeschoten T."/>
            <person name="Jansen H.J."/>
            <person name="Dirks R.P."/>
            <person name="Schranz M.E."/>
            <person name="Ros V.I.D."/>
        </authorList>
    </citation>
    <scope>NUCLEOTIDE SEQUENCE</scope>
    <source>
        <strain evidence="5">TB_SE_WUR_2020</strain>
    </source>
</reference>
<dbReference type="EMBL" id="JACEFF010000759">
    <property type="protein sequence ID" value="KAH9631451.1"/>
    <property type="molecule type" value="Genomic_DNA"/>
</dbReference>
<organism evidence="5 6">
    <name type="scientific">Spodoptera exigua</name>
    <name type="common">Beet armyworm</name>
    <name type="synonym">Noctua fulgens</name>
    <dbReference type="NCBI Taxonomy" id="7107"/>
    <lineage>
        <taxon>Eukaryota</taxon>
        <taxon>Metazoa</taxon>
        <taxon>Ecdysozoa</taxon>
        <taxon>Arthropoda</taxon>
        <taxon>Hexapoda</taxon>
        <taxon>Insecta</taxon>
        <taxon>Pterygota</taxon>
        <taxon>Neoptera</taxon>
        <taxon>Endopterygota</taxon>
        <taxon>Lepidoptera</taxon>
        <taxon>Glossata</taxon>
        <taxon>Ditrysia</taxon>
        <taxon>Noctuoidea</taxon>
        <taxon>Noctuidae</taxon>
        <taxon>Amphipyrinae</taxon>
        <taxon>Spodoptera</taxon>
    </lineage>
</organism>
<evidence type="ECO:0000259" key="4">
    <source>
        <dbReference type="Pfam" id="PF04500"/>
    </source>
</evidence>
<gene>
    <name evidence="5" type="ORF">HF086_014296</name>
</gene>
<evidence type="ECO:0000256" key="1">
    <source>
        <dbReference type="ARBA" id="ARBA00022723"/>
    </source>
</evidence>
<dbReference type="Gene3D" id="2.20.25.240">
    <property type="match status" value="1"/>
</dbReference>
<keyword evidence="2" id="KW-0863">Zinc-finger</keyword>
<evidence type="ECO:0000313" key="6">
    <source>
        <dbReference type="Proteomes" id="UP000814243"/>
    </source>
</evidence>
<sequence length="85" mass="10095">MGSDFKFIMSQKGKTLILLNDYTYWHASQGRRKKIGRWRCSSHNSRRCKAKLEVDRFKHIIQADLNHTHPPPKYCVNNGKYFRIA</sequence>